<dbReference type="AlphaFoldDB" id="A0A182THQ5"/>
<reference evidence="2" key="2">
    <citation type="submission" date="2020-05" db="UniProtKB">
        <authorList>
            <consortium name="EnsemblMetazoa"/>
        </authorList>
    </citation>
    <scope>IDENTIFICATION</scope>
    <source>
        <strain evidence="2">CM1001059</strain>
    </source>
</reference>
<dbReference type="VEuPathDB" id="VectorBase:AMEC002511"/>
<keyword evidence="3" id="KW-1185">Reference proteome</keyword>
<organism evidence="2 3">
    <name type="scientific">Anopheles melas</name>
    <dbReference type="NCBI Taxonomy" id="34690"/>
    <lineage>
        <taxon>Eukaryota</taxon>
        <taxon>Metazoa</taxon>
        <taxon>Ecdysozoa</taxon>
        <taxon>Arthropoda</taxon>
        <taxon>Hexapoda</taxon>
        <taxon>Insecta</taxon>
        <taxon>Pterygota</taxon>
        <taxon>Neoptera</taxon>
        <taxon>Endopterygota</taxon>
        <taxon>Diptera</taxon>
        <taxon>Nematocera</taxon>
        <taxon>Culicoidea</taxon>
        <taxon>Culicidae</taxon>
        <taxon>Anophelinae</taxon>
        <taxon>Anopheles</taxon>
    </lineage>
</organism>
<name>A0A182THQ5_9DIPT</name>
<dbReference type="EnsemblMetazoa" id="AMEC002511-RA">
    <property type="protein sequence ID" value="AMEC002511-PA"/>
    <property type="gene ID" value="AMEC002511"/>
</dbReference>
<protein>
    <submittedName>
        <fullName evidence="2">Uncharacterized protein</fullName>
    </submittedName>
</protein>
<evidence type="ECO:0000256" key="1">
    <source>
        <dbReference type="SAM" id="MobiDB-lite"/>
    </source>
</evidence>
<dbReference type="Proteomes" id="UP000075902">
    <property type="component" value="Unassembled WGS sequence"/>
</dbReference>
<dbReference type="STRING" id="34690.A0A182THQ5"/>
<reference evidence="3" key="1">
    <citation type="submission" date="2014-01" db="EMBL/GenBank/DDBJ databases">
        <title>The Genome Sequence of Anopheles melas CM1001059_A (V2).</title>
        <authorList>
            <consortium name="The Broad Institute Genomics Platform"/>
            <person name="Neafsey D.E."/>
            <person name="Besansky N."/>
            <person name="Howell P."/>
            <person name="Walton C."/>
            <person name="Young S.K."/>
            <person name="Zeng Q."/>
            <person name="Gargeya S."/>
            <person name="Fitzgerald M."/>
            <person name="Haas B."/>
            <person name="Abouelleil A."/>
            <person name="Allen A.W."/>
            <person name="Alvarado L."/>
            <person name="Arachchi H.M."/>
            <person name="Berlin A.M."/>
            <person name="Chapman S.B."/>
            <person name="Gainer-Dewar J."/>
            <person name="Goldberg J."/>
            <person name="Griggs A."/>
            <person name="Gujja S."/>
            <person name="Hansen M."/>
            <person name="Howarth C."/>
            <person name="Imamovic A."/>
            <person name="Ireland A."/>
            <person name="Larimer J."/>
            <person name="McCowan C."/>
            <person name="Murphy C."/>
            <person name="Pearson M."/>
            <person name="Poon T.W."/>
            <person name="Priest M."/>
            <person name="Roberts A."/>
            <person name="Saif S."/>
            <person name="Shea T."/>
            <person name="Sisk P."/>
            <person name="Sykes S."/>
            <person name="Wortman J."/>
            <person name="Nusbaum C."/>
            <person name="Birren B."/>
        </authorList>
    </citation>
    <scope>NUCLEOTIDE SEQUENCE [LARGE SCALE GENOMIC DNA]</scope>
    <source>
        <strain evidence="3">CM1001059</strain>
    </source>
</reference>
<sequence>MDSSTVLQDNKSGFSKGSIAEFYDKLEKDDGGRGFGIEDGTHGGLSRIENGMSGKGVSLALLSPSRYGPSILPTPALPTSQFLHHHSQVSSLVNSLPHHHPHHPHHAAMHGLANGLSMNLNGVGIPGHNGTPGLSHSGGNGSDRDRDTVVLMNSGSGDSNNNKNASSSSTENLNTTSSSNHSMAGDQSPSGAGSPAHGTPVNGLGTGGSCVTGATSMATEKHPQHSSSSCGSASPILEQDNMNDNDGKWWARWGKWECLQ</sequence>
<feature type="compositionally biased region" description="Low complexity" evidence="1">
    <location>
        <begin position="153"/>
        <end position="182"/>
    </location>
</feature>
<proteinExistence type="predicted"/>
<accession>A0A182THQ5</accession>
<feature type="region of interest" description="Disordered" evidence="1">
    <location>
        <begin position="123"/>
        <end position="242"/>
    </location>
</feature>
<evidence type="ECO:0000313" key="3">
    <source>
        <dbReference type="Proteomes" id="UP000075902"/>
    </source>
</evidence>
<evidence type="ECO:0000313" key="2">
    <source>
        <dbReference type="EnsemblMetazoa" id="AMEC002511-PA"/>
    </source>
</evidence>